<name>A0A9X1Y318_9PROT</name>
<dbReference type="InterPro" id="IPR019554">
    <property type="entry name" value="Soluble_ligand-bd"/>
</dbReference>
<dbReference type="RefSeq" id="WP_248665371.1">
    <property type="nucleotide sequence ID" value="NZ_JALPRX010000008.1"/>
</dbReference>
<evidence type="ECO:0000259" key="2">
    <source>
        <dbReference type="Pfam" id="PF02563"/>
    </source>
</evidence>
<evidence type="ECO:0000259" key="3">
    <source>
        <dbReference type="Pfam" id="PF10531"/>
    </source>
</evidence>
<sequence length="425" mass="45430">MALKKHLDLPALLPEARQVDLMPGAAARRRLLQGALGFAATLTPGCAAFLPSSGVGRRSVFNNASIRVEQPQGQRQISYALIPLNREVVRLLSSYDTPPRFSAVMPDAPQAAGTIGIGDSLLITIFESARGGLFLSPTGGSMGQGNSVALPVQQVDRSGNVSVPFIAGTVRAAGRTPVEIQRDIESRLANRALEPQVVVTIADKRADPVSVVGDVVTSTRFSLDPSGERLLTALARAGGQKGAAYETIVTLQRRGQTERALLSEIAADPTQNIPLRPGDTIFIATTPRYFSVLGANGQSASLSQLTRRFPFDATRMTMAEAVAKAGGLQDDRADPTAVFLFRMESRTTLANMGIQPPADAEERVPTIYAVDYTLADGFFLSNAFPIREQDIIFISVAPAVEFNKFLELVLPFTTSGNNIRGIVNP</sequence>
<dbReference type="PANTHER" id="PTHR33619:SF3">
    <property type="entry name" value="POLYSACCHARIDE EXPORT PROTEIN GFCE-RELATED"/>
    <property type="match status" value="1"/>
</dbReference>
<gene>
    <name evidence="4" type="ORF">M0638_02470</name>
</gene>
<keyword evidence="1" id="KW-0732">Signal</keyword>
<reference evidence="4" key="1">
    <citation type="submission" date="2022-04" db="EMBL/GenBank/DDBJ databases">
        <title>Roseomonas acroporae sp. nov., isolated from coral Acropora digitifera.</title>
        <authorList>
            <person name="Sun H."/>
        </authorList>
    </citation>
    <scope>NUCLEOTIDE SEQUENCE</scope>
    <source>
        <strain evidence="4">NAR14</strain>
    </source>
</reference>
<dbReference type="Gene3D" id="3.30.1950.10">
    <property type="entry name" value="wza like domain"/>
    <property type="match status" value="1"/>
</dbReference>
<dbReference type="PANTHER" id="PTHR33619">
    <property type="entry name" value="POLYSACCHARIDE EXPORT PROTEIN GFCE-RELATED"/>
    <property type="match status" value="1"/>
</dbReference>
<comment type="caution">
    <text evidence="4">The sequence shown here is derived from an EMBL/GenBank/DDBJ whole genome shotgun (WGS) entry which is preliminary data.</text>
</comment>
<feature type="domain" description="Soluble ligand binding" evidence="3">
    <location>
        <begin position="315"/>
        <end position="343"/>
    </location>
</feature>
<dbReference type="Proteomes" id="UP001139516">
    <property type="component" value="Unassembled WGS sequence"/>
</dbReference>
<dbReference type="EMBL" id="JALPRX010000008">
    <property type="protein sequence ID" value="MCK8783244.1"/>
    <property type="molecule type" value="Genomic_DNA"/>
</dbReference>
<dbReference type="InterPro" id="IPR049712">
    <property type="entry name" value="Poly_export"/>
</dbReference>
<dbReference type="Pfam" id="PF10531">
    <property type="entry name" value="SLBB"/>
    <property type="match status" value="1"/>
</dbReference>
<dbReference type="Pfam" id="PF02563">
    <property type="entry name" value="Poly_export"/>
    <property type="match status" value="1"/>
</dbReference>
<feature type="domain" description="Polysaccharide export protein N-terminal" evidence="2">
    <location>
        <begin position="110"/>
        <end position="201"/>
    </location>
</feature>
<dbReference type="InterPro" id="IPR003715">
    <property type="entry name" value="Poly_export_N"/>
</dbReference>
<keyword evidence="5" id="KW-1185">Reference proteome</keyword>
<evidence type="ECO:0000313" key="4">
    <source>
        <dbReference type="EMBL" id="MCK8783244.1"/>
    </source>
</evidence>
<proteinExistence type="predicted"/>
<organism evidence="4 5">
    <name type="scientific">Roseomonas acroporae</name>
    <dbReference type="NCBI Taxonomy" id="2937791"/>
    <lineage>
        <taxon>Bacteria</taxon>
        <taxon>Pseudomonadati</taxon>
        <taxon>Pseudomonadota</taxon>
        <taxon>Alphaproteobacteria</taxon>
        <taxon>Acetobacterales</taxon>
        <taxon>Roseomonadaceae</taxon>
        <taxon>Roseomonas</taxon>
    </lineage>
</organism>
<dbReference type="GO" id="GO:0015159">
    <property type="term" value="F:polysaccharide transmembrane transporter activity"/>
    <property type="evidence" value="ECO:0007669"/>
    <property type="project" value="InterPro"/>
</dbReference>
<accession>A0A9X1Y318</accession>
<protein>
    <submittedName>
        <fullName evidence="4">Polysaccharide export protein</fullName>
    </submittedName>
</protein>
<dbReference type="AlphaFoldDB" id="A0A9X1Y318"/>
<dbReference type="Gene3D" id="3.10.560.10">
    <property type="entry name" value="Outer membrane lipoprotein wza domain like"/>
    <property type="match status" value="2"/>
</dbReference>
<evidence type="ECO:0000313" key="5">
    <source>
        <dbReference type="Proteomes" id="UP001139516"/>
    </source>
</evidence>
<evidence type="ECO:0000256" key="1">
    <source>
        <dbReference type="ARBA" id="ARBA00022729"/>
    </source>
</evidence>